<evidence type="ECO:0000256" key="1">
    <source>
        <dbReference type="SAM" id="SignalP"/>
    </source>
</evidence>
<keyword evidence="2" id="KW-1185">Reference proteome</keyword>
<dbReference type="KEGG" id="cvn:111118716"/>
<protein>
    <submittedName>
        <fullName evidence="3">Uncharacterized protein LOC111118716 isoform X1</fullName>
    </submittedName>
</protein>
<evidence type="ECO:0000313" key="2">
    <source>
        <dbReference type="Proteomes" id="UP000694844"/>
    </source>
</evidence>
<organism evidence="2 3">
    <name type="scientific">Crassostrea virginica</name>
    <name type="common">Eastern oyster</name>
    <dbReference type="NCBI Taxonomy" id="6565"/>
    <lineage>
        <taxon>Eukaryota</taxon>
        <taxon>Metazoa</taxon>
        <taxon>Spiralia</taxon>
        <taxon>Lophotrochozoa</taxon>
        <taxon>Mollusca</taxon>
        <taxon>Bivalvia</taxon>
        <taxon>Autobranchia</taxon>
        <taxon>Pteriomorphia</taxon>
        <taxon>Ostreida</taxon>
        <taxon>Ostreoidea</taxon>
        <taxon>Ostreidae</taxon>
        <taxon>Crassostrea</taxon>
    </lineage>
</organism>
<sequence length="250" mass="27214">MNCNTCSFLFILAIIHTVTGDIACVRKGGTCQHILNRCNKYQRGLCYGGWTRQCCINNNPGDLACIRKGGKCQHISNGCNQYQSGLCSGGWTRRCCFNTASTSCSAAVKSVACRIKYLSKISLLKRNPSGVIDGADPYSNIRDACAGRKVKRSSYTCSQGKAPGGTTCLDLKVLQYIYYLGTTSRYRVQVNAIAGACHSRRSKHYAGKAVDLQLFGSKATRRAQEKAFRAACSKRGGWSHGGTHVHCQIV</sequence>
<dbReference type="GeneID" id="111118716"/>
<dbReference type="OrthoDB" id="10059227at2759"/>
<reference evidence="3" key="2">
    <citation type="submission" date="2025-08" db="UniProtKB">
        <authorList>
            <consortium name="RefSeq"/>
        </authorList>
    </citation>
    <scope>IDENTIFICATION</scope>
    <source>
        <tissue evidence="3">Whole sample</tissue>
    </source>
</reference>
<feature type="signal peptide" evidence="1">
    <location>
        <begin position="1"/>
        <end position="20"/>
    </location>
</feature>
<dbReference type="RefSeq" id="XP_022314013.1">
    <property type="nucleotide sequence ID" value="XM_022458305.1"/>
</dbReference>
<proteinExistence type="predicted"/>
<feature type="chain" id="PRO_5034939171" evidence="1">
    <location>
        <begin position="21"/>
        <end position="250"/>
    </location>
</feature>
<dbReference type="Proteomes" id="UP000694844">
    <property type="component" value="Chromosome 1"/>
</dbReference>
<dbReference type="AlphaFoldDB" id="A0A8B8CE13"/>
<gene>
    <name evidence="3" type="primary">LOC111118716</name>
</gene>
<keyword evidence="1" id="KW-0732">Signal</keyword>
<reference evidence="2" key="1">
    <citation type="submission" date="2024-06" db="UniProtKB">
        <authorList>
            <consortium name="RefSeq"/>
        </authorList>
    </citation>
    <scope>NUCLEOTIDE SEQUENCE [LARGE SCALE GENOMIC DNA]</scope>
</reference>
<name>A0A8B8CE13_CRAVI</name>
<evidence type="ECO:0000313" key="3">
    <source>
        <dbReference type="RefSeq" id="XP_022314013.1"/>
    </source>
</evidence>
<accession>A0A8B8CE13</accession>